<evidence type="ECO:0000256" key="1">
    <source>
        <dbReference type="SAM" id="Phobius"/>
    </source>
</evidence>
<sequence length="449" mass="48890">MTSTPMIYDKPFARTTHVVGLTSFACVAVLCIVISSAAGQGAQSVCSVVLASMATFGMFAYAAGSARRLADASKTLGQLRAPAAAWTRFLRDFLGTTSITWLVLSVMLMLQFELRPAPKPHWLSAGALVSLSACLGVLFSLTLSDLLPRLRAAIHSGMAFVVMVSLLIIGLFQLNSAFAAQAGTPLAAAVLCWPALALGLLWRWQKQPAYRWSEKPADLPFLARWLSLITRYQMLGNGARTTMEGKIDWHGAAAYGAGSLLVTLLAETSTGEALTLGHLLGVFGFVYVAYHSLRVRDLHWRTFVAPGGMRRRDIARNIFFSTLRWVFPVVLLFFALFPTIDYLVGSLSGMDIVRKVWRYALILPEVPLIVAAAIVIKALPRQRAGWYATGAWVAAWALAAWTGSLGLKIGSITTGPAYLLGVLAATMLLLALAQRLWTPRKMLEYLKLR</sequence>
<dbReference type="STRING" id="1035707.SAMN05216552_1002120"/>
<protein>
    <submittedName>
        <fullName evidence="2">Uncharacterized protein</fullName>
    </submittedName>
</protein>
<feature type="transmembrane region" description="Helical" evidence="1">
    <location>
        <begin position="153"/>
        <end position="172"/>
    </location>
</feature>
<keyword evidence="3" id="KW-1185">Reference proteome</keyword>
<dbReference type="EMBL" id="FPBO01000002">
    <property type="protein sequence ID" value="SFU36877.1"/>
    <property type="molecule type" value="Genomic_DNA"/>
</dbReference>
<feature type="transmembrane region" description="Helical" evidence="1">
    <location>
        <begin position="273"/>
        <end position="293"/>
    </location>
</feature>
<feature type="transmembrane region" description="Helical" evidence="1">
    <location>
        <begin position="417"/>
        <end position="437"/>
    </location>
</feature>
<feature type="transmembrane region" description="Helical" evidence="1">
    <location>
        <begin position="122"/>
        <end position="141"/>
    </location>
</feature>
<evidence type="ECO:0000313" key="3">
    <source>
        <dbReference type="Proteomes" id="UP000199391"/>
    </source>
</evidence>
<proteinExistence type="predicted"/>
<organism evidence="2 3">
    <name type="scientific">Pseudoduganella namucuonensis</name>
    <dbReference type="NCBI Taxonomy" id="1035707"/>
    <lineage>
        <taxon>Bacteria</taxon>
        <taxon>Pseudomonadati</taxon>
        <taxon>Pseudomonadota</taxon>
        <taxon>Betaproteobacteria</taxon>
        <taxon>Burkholderiales</taxon>
        <taxon>Oxalobacteraceae</taxon>
        <taxon>Telluria group</taxon>
        <taxon>Pseudoduganella</taxon>
    </lineage>
</organism>
<reference evidence="3" key="1">
    <citation type="submission" date="2016-10" db="EMBL/GenBank/DDBJ databases">
        <authorList>
            <person name="Varghese N."/>
            <person name="Submissions S."/>
        </authorList>
    </citation>
    <scope>NUCLEOTIDE SEQUENCE [LARGE SCALE GENOMIC DNA]</scope>
    <source>
        <strain evidence="3">CGMCC 1.11014</strain>
    </source>
</reference>
<feature type="transmembrane region" description="Helical" evidence="1">
    <location>
        <begin position="314"/>
        <end position="337"/>
    </location>
</feature>
<feature type="transmembrane region" description="Helical" evidence="1">
    <location>
        <begin position="89"/>
        <end position="110"/>
    </location>
</feature>
<dbReference type="Proteomes" id="UP000199391">
    <property type="component" value="Unassembled WGS sequence"/>
</dbReference>
<accession>A0A1I7FL05</accession>
<feature type="transmembrane region" description="Helical" evidence="1">
    <location>
        <begin position="41"/>
        <end position="64"/>
    </location>
</feature>
<feature type="transmembrane region" description="Helical" evidence="1">
    <location>
        <begin position="386"/>
        <end position="405"/>
    </location>
</feature>
<keyword evidence="1" id="KW-1133">Transmembrane helix</keyword>
<keyword evidence="1" id="KW-0812">Transmembrane</keyword>
<keyword evidence="1" id="KW-0472">Membrane</keyword>
<name>A0A1I7FL05_9BURK</name>
<dbReference type="AlphaFoldDB" id="A0A1I7FL05"/>
<dbReference type="RefSeq" id="WP_143132928.1">
    <property type="nucleotide sequence ID" value="NZ_FPBO01000002.1"/>
</dbReference>
<feature type="transmembrane region" description="Helical" evidence="1">
    <location>
        <begin position="178"/>
        <end position="202"/>
    </location>
</feature>
<evidence type="ECO:0000313" key="2">
    <source>
        <dbReference type="EMBL" id="SFU36877.1"/>
    </source>
</evidence>
<feature type="transmembrane region" description="Helical" evidence="1">
    <location>
        <begin position="249"/>
        <end position="267"/>
    </location>
</feature>
<dbReference type="OrthoDB" id="8747136at2"/>
<feature type="transmembrane region" description="Helical" evidence="1">
    <location>
        <begin position="12"/>
        <end position="35"/>
    </location>
</feature>
<gene>
    <name evidence="2" type="ORF">SAMN05216552_1002120</name>
</gene>
<feature type="transmembrane region" description="Helical" evidence="1">
    <location>
        <begin position="357"/>
        <end position="379"/>
    </location>
</feature>